<accession>K0T825</accession>
<sequence>MLTAVDSHYTLDNLTLALTVVEGSQAGLQNIYDTLGFFKDTDVGIMKYTSRTADKRFPTGDNKFTGKTGNYKSDPDLKDRYKTDDDGNIVKKIDGDGKEVQNIETVDKMEKNSKGGGIEVEIFQEPNPRYVECYERQKTRQKREELRKKWKEDLWKWRMLVVRGLLFVANLAVEAMSLIVGQKSLSPNEEYNDSYYTKSTWTNLEAAIPWMTQSLQTINTNLASGIDQGTSHIADKIGTPKDARAIRSLGESGISYPKDTLHSRLEYIEDFLVVISNDIDRLEYIEAVLVSKSNIGVTNQKA</sequence>
<dbReference type="EMBL" id="AGNL01003218">
    <property type="protein sequence ID" value="EJK74968.1"/>
    <property type="molecule type" value="Genomic_DNA"/>
</dbReference>
<reference evidence="1 2" key="1">
    <citation type="journal article" date="2012" name="Genome Biol.">
        <title>Genome and low-iron response of an oceanic diatom adapted to chronic iron limitation.</title>
        <authorList>
            <person name="Lommer M."/>
            <person name="Specht M."/>
            <person name="Roy A.S."/>
            <person name="Kraemer L."/>
            <person name="Andreson R."/>
            <person name="Gutowska M.A."/>
            <person name="Wolf J."/>
            <person name="Bergner S.V."/>
            <person name="Schilhabel M.B."/>
            <person name="Klostermeier U.C."/>
            <person name="Beiko R.G."/>
            <person name="Rosenstiel P."/>
            <person name="Hippler M."/>
            <person name="Laroche J."/>
        </authorList>
    </citation>
    <scope>NUCLEOTIDE SEQUENCE [LARGE SCALE GENOMIC DNA]</scope>
    <source>
        <strain evidence="1 2">CCMP1005</strain>
    </source>
</reference>
<evidence type="ECO:0000313" key="2">
    <source>
        <dbReference type="Proteomes" id="UP000266841"/>
    </source>
</evidence>
<dbReference type="AlphaFoldDB" id="K0T825"/>
<dbReference type="Proteomes" id="UP000266841">
    <property type="component" value="Unassembled WGS sequence"/>
</dbReference>
<comment type="caution">
    <text evidence="1">The sequence shown here is derived from an EMBL/GenBank/DDBJ whole genome shotgun (WGS) entry which is preliminary data.</text>
</comment>
<organism evidence="1 2">
    <name type="scientific">Thalassiosira oceanica</name>
    <name type="common">Marine diatom</name>
    <dbReference type="NCBI Taxonomy" id="159749"/>
    <lineage>
        <taxon>Eukaryota</taxon>
        <taxon>Sar</taxon>
        <taxon>Stramenopiles</taxon>
        <taxon>Ochrophyta</taxon>
        <taxon>Bacillariophyta</taxon>
        <taxon>Coscinodiscophyceae</taxon>
        <taxon>Thalassiosirophycidae</taxon>
        <taxon>Thalassiosirales</taxon>
        <taxon>Thalassiosiraceae</taxon>
        <taxon>Thalassiosira</taxon>
    </lineage>
</organism>
<feature type="non-terminal residue" evidence="1">
    <location>
        <position position="302"/>
    </location>
</feature>
<proteinExistence type="predicted"/>
<protein>
    <submittedName>
        <fullName evidence="1">Uncharacterized protein</fullName>
    </submittedName>
</protein>
<keyword evidence="2" id="KW-1185">Reference proteome</keyword>
<evidence type="ECO:0000313" key="1">
    <source>
        <dbReference type="EMBL" id="EJK74968.1"/>
    </source>
</evidence>
<gene>
    <name evidence="1" type="ORF">THAOC_03325</name>
</gene>
<name>K0T825_THAOC</name>